<dbReference type="GO" id="GO:0005886">
    <property type="term" value="C:plasma membrane"/>
    <property type="evidence" value="ECO:0007669"/>
    <property type="project" value="UniProtKB-SubCell"/>
</dbReference>
<evidence type="ECO:0000259" key="10">
    <source>
        <dbReference type="PROSITE" id="PS00300"/>
    </source>
</evidence>
<keyword evidence="7 9" id="KW-0675">Receptor</keyword>
<name>A0A9Q7A9J5_9BACT</name>
<dbReference type="GO" id="GO:0003924">
    <property type="term" value="F:GTPase activity"/>
    <property type="evidence" value="ECO:0007669"/>
    <property type="project" value="UniProtKB-UniRule"/>
</dbReference>
<evidence type="ECO:0000256" key="2">
    <source>
        <dbReference type="ARBA" id="ARBA00022490"/>
    </source>
</evidence>
<dbReference type="NCBIfam" id="TIGR00064">
    <property type="entry name" value="ftsY"/>
    <property type="match status" value="1"/>
</dbReference>
<dbReference type="Gene3D" id="1.20.120.140">
    <property type="entry name" value="Signal recognition particle SRP54, nucleotide-binding domain"/>
    <property type="match status" value="1"/>
</dbReference>
<keyword evidence="1 9" id="KW-1003">Cell membrane</keyword>
<dbReference type="AlphaFoldDB" id="A0A9Q7A9J5"/>
<dbReference type="HAMAP" id="MF_00920">
    <property type="entry name" value="FtsY"/>
    <property type="match status" value="1"/>
</dbReference>
<accession>A0A9Q7A9J5</accession>
<dbReference type="FunFam" id="3.40.50.300:FF:000053">
    <property type="entry name" value="Signal recognition particle receptor FtsY"/>
    <property type="match status" value="1"/>
</dbReference>
<dbReference type="GO" id="GO:0005047">
    <property type="term" value="F:signal recognition particle binding"/>
    <property type="evidence" value="ECO:0007669"/>
    <property type="project" value="TreeGrafter"/>
</dbReference>
<evidence type="ECO:0000256" key="9">
    <source>
        <dbReference type="HAMAP-Rule" id="MF_00920"/>
    </source>
</evidence>
<sequence>MAFWDKLRDGLKGVRNRWSQGIAALFLGGTVSEAFWENLEDLLVSGDVGVELAERLIAELREYAKKGHLSETSQLRDYFLSLLEDRLLSVKGMGEPLALSPRPSLTLLVGVNGSGKTTTAGKLAAQYRRQGHRVLLAAADTYRAAAIDQLKSWGERTGCRVVSQGPGSDAAAVVFDAIQAARSTDADLILADSAGRLHTKHNLMEELRKLRRVIDRELPSEAVEVLLVLDAVMGQNGFRQVEAFHEALGLTGVILAKYDNTAKGGVLLSVVDRLKLPIRYVGLGEGVEDLRLFSPHDFVEELLSNRGD</sequence>
<dbReference type="Proteomes" id="UP000671879">
    <property type="component" value="Chromosome"/>
</dbReference>
<dbReference type="GO" id="GO:0006614">
    <property type="term" value="P:SRP-dependent cotranslational protein targeting to membrane"/>
    <property type="evidence" value="ECO:0007669"/>
    <property type="project" value="InterPro"/>
</dbReference>
<dbReference type="InterPro" id="IPR036225">
    <property type="entry name" value="SRP/SRP_N"/>
</dbReference>
<comment type="similarity">
    <text evidence="9">Belongs to the GTP-binding SRP family. FtsY subfamily.</text>
</comment>
<reference evidence="12" key="1">
    <citation type="submission" date="2021-04" db="EMBL/GenBank/DDBJ databases">
        <title>A novel Synergistetes isolate from a pyrite-forming mixed culture.</title>
        <authorList>
            <person name="Bunk B."/>
            <person name="Sproer C."/>
            <person name="Spring S."/>
            <person name="Pester M."/>
        </authorList>
    </citation>
    <scope>NUCLEOTIDE SEQUENCE [LARGE SCALE GENOMIC DNA]</scope>
    <source>
        <strain evidence="12">J.5.4.2-T.3.5.2</strain>
    </source>
</reference>
<evidence type="ECO:0000256" key="7">
    <source>
        <dbReference type="ARBA" id="ARBA00023170"/>
    </source>
</evidence>
<keyword evidence="5 9" id="KW-0342">GTP-binding</keyword>
<comment type="subcellular location">
    <subcellularLocation>
        <location evidence="9">Cell membrane</location>
        <topology evidence="9">Peripheral membrane protein</topology>
        <orientation evidence="9">Cytoplasmic side</orientation>
    </subcellularLocation>
    <subcellularLocation>
        <location evidence="9">Cytoplasm</location>
    </subcellularLocation>
</comment>
<dbReference type="InterPro" id="IPR004390">
    <property type="entry name" value="SR_rcpt_FtsY"/>
</dbReference>
<dbReference type="Gene3D" id="3.40.50.300">
    <property type="entry name" value="P-loop containing nucleotide triphosphate hydrolases"/>
    <property type="match status" value="1"/>
</dbReference>
<feature type="domain" description="SRP54-type proteins GTP-binding" evidence="10">
    <location>
        <begin position="277"/>
        <end position="290"/>
    </location>
</feature>
<proteinExistence type="inferred from homology"/>
<dbReference type="EC" id="3.6.5.4" evidence="9"/>
<keyword evidence="3 9" id="KW-0547">Nucleotide-binding</keyword>
<evidence type="ECO:0000256" key="5">
    <source>
        <dbReference type="ARBA" id="ARBA00023134"/>
    </source>
</evidence>
<evidence type="ECO:0000256" key="6">
    <source>
        <dbReference type="ARBA" id="ARBA00023136"/>
    </source>
</evidence>
<dbReference type="SUPFAM" id="SSF47364">
    <property type="entry name" value="Domain of the SRP/SRP receptor G-proteins"/>
    <property type="match status" value="1"/>
</dbReference>
<dbReference type="InterPro" id="IPR003593">
    <property type="entry name" value="AAA+_ATPase"/>
</dbReference>
<dbReference type="EMBL" id="CP072943">
    <property type="protein sequence ID" value="QTX32896.1"/>
    <property type="molecule type" value="Genomic_DNA"/>
</dbReference>
<comment type="subunit">
    <text evidence="9">Part of the signal recognition particle protein translocation system, which is composed of SRP and FtsY.</text>
</comment>
<dbReference type="SMART" id="SM00382">
    <property type="entry name" value="AAA"/>
    <property type="match status" value="1"/>
</dbReference>
<comment type="function">
    <text evidence="9">Involved in targeting and insertion of nascent membrane proteins into the cytoplasmic membrane. Acts as a receptor for the complex formed by the signal recognition particle (SRP) and the ribosome-nascent chain (RNC).</text>
</comment>
<dbReference type="SUPFAM" id="SSF52540">
    <property type="entry name" value="P-loop containing nucleoside triphosphate hydrolases"/>
    <property type="match status" value="1"/>
</dbReference>
<evidence type="ECO:0000313" key="11">
    <source>
        <dbReference type="EMBL" id="QTX32896.1"/>
    </source>
</evidence>
<dbReference type="SMART" id="SM00962">
    <property type="entry name" value="SRP54"/>
    <property type="match status" value="1"/>
</dbReference>
<organism evidence="11 12">
    <name type="scientific">Aminithiophilus ramosus</name>
    <dbReference type="NCBI Taxonomy" id="3029084"/>
    <lineage>
        <taxon>Bacteria</taxon>
        <taxon>Thermotogati</taxon>
        <taxon>Synergistota</taxon>
        <taxon>Synergistia</taxon>
        <taxon>Synergistales</taxon>
        <taxon>Aminithiophilaceae</taxon>
        <taxon>Aminithiophilus</taxon>
    </lineage>
</organism>
<keyword evidence="6 9" id="KW-0472">Membrane</keyword>
<evidence type="ECO:0000313" key="12">
    <source>
        <dbReference type="Proteomes" id="UP000671879"/>
    </source>
</evidence>
<dbReference type="PROSITE" id="PS00300">
    <property type="entry name" value="SRP54"/>
    <property type="match status" value="1"/>
</dbReference>
<dbReference type="GO" id="GO:0005737">
    <property type="term" value="C:cytoplasm"/>
    <property type="evidence" value="ECO:0007669"/>
    <property type="project" value="UniProtKB-SubCell"/>
</dbReference>
<dbReference type="SMART" id="SM00963">
    <property type="entry name" value="SRP54_N"/>
    <property type="match status" value="1"/>
</dbReference>
<dbReference type="InterPro" id="IPR000897">
    <property type="entry name" value="SRP54_GTPase_dom"/>
</dbReference>
<keyword evidence="12" id="KW-1185">Reference proteome</keyword>
<dbReference type="Pfam" id="PF02881">
    <property type="entry name" value="SRP54_N"/>
    <property type="match status" value="1"/>
</dbReference>
<dbReference type="InterPro" id="IPR042101">
    <property type="entry name" value="SRP54_N_sf"/>
</dbReference>
<keyword evidence="4 9" id="KW-0378">Hydrolase</keyword>
<dbReference type="GO" id="GO:0005525">
    <property type="term" value="F:GTP binding"/>
    <property type="evidence" value="ECO:0007669"/>
    <property type="project" value="UniProtKB-UniRule"/>
</dbReference>
<dbReference type="RefSeq" id="WP_274374161.1">
    <property type="nucleotide sequence ID" value="NZ_CP072943.1"/>
</dbReference>
<dbReference type="KEGG" id="aram:KAR29_02980"/>
<evidence type="ECO:0000256" key="1">
    <source>
        <dbReference type="ARBA" id="ARBA00022475"/>
    </source>
</evidence>
<comment type="caution">
    <text evidence="9">Lacks conserved residue(s) required for the propagation of feature annotation.</text>
</comment>
<dbReference type="PANTHER" id="PTHR43134">
    <property type="entry name" value="SIGNAL RECOGNITION PARTICLE RECEPTOR SUBUNIT ALPHA"/>
    <property type="match status" value="1"/>
</dbReference>
<protein>
    <recommendedName>
        <fullName evidence="9">Signal recognition particle receptor FtsY</fullName>
        <shortName evidence="9">SRP receptor</shortName>
        <ecNumber evidence="9">3.6.5.4</ecNumber>
    </recommendedName>
</protein>
<feature type="binding site" evidence="9">
    <location>
        <begin position="192"/>
        <end position="196"/>
    </location>
    <ligand>
        <name>GTP</name>
        <dbReference type="ChEBI" id="CHEBI:37565"/>
    </ligand>
</feature>
<feature type="binding site" evidence="9">
    <location>
        <begin position="110"/>
        <end position="117"/>
    </location>
    <ligand>
        <name>GTP</name>
        <dbReference type="ChEBI" id="CHEBI:37565"/>
    </ligand>
</feature>
<dbReference type="InterPro" id="IPR013822">
    <property type="entry name" value="Signal_recog_particl_SRP54_hlx"/>
</dbReference>
<evidence type="ECO:0000256" key="3">
    <source>
        <dbReference type="ARBA" id="ARBA00022741"/>
    </source>
</evidence>
<evidence type="ECO:0000256" key="8">
    <source>
        <dbReference type="ARBA" id="ARBA00048027"/>
    </source>
</evidence>
<evidence type="ECO:0000256" key="4">
    <source>
        <dbReference type="ARBA" id="ARBA00022801"/>
    </source>
</evidence>
<dbReference type="InterPro" id="IPR027417">
    <property type="entry name" value="P-loop_NTPase"/>
</dbReference>
<keyword evidence="2 9" id="KW-0963">Cytoplasm</keyword>
<dbReference type="PANTHER" id="PTHR43134:SF1">
    <property type="entry name" value="SIGNAL RECOGNITION PARTICLE RECEPTOR SUBUNIT ALPHA"/>
    <property type="match status" value="1"/>
</dbReference>
<comment type="catalytic activity">
    <reaction evidence="8 9">
        <text>GTP + H2O = GDP + phosphate + H(+)</text>
        <dbReference type="Rhea" id="RHEA:19669"/>
        <dbReference type="ChEBI" id="CHEBI:15377"/>
        <dbReference type="ChEBI" id="CHEBI:15378"/>
        <dbReference type="ChEBI" id="CHEBI:37565"/>
        <dbReference type="ChEBI" id="CHEBI:43474"/>
        <dbReference type="ChEBI" id="CHEBI:58189"/>
        <dbReference type="EC" id="3.6.5.4"/>
    </reaction>
</comment>
<gene>
    <name evidence="9 11" type="primary">ftsY</name>
    <name evidence="11" type="ORF">KAR29_02980</name>
</gene>
<dbReference type="Pfam" id="PF00448">
    <property type="entry name" value="SRP54"/>
    <property type="match status" value="1"/>
</dbReference>